<keyword evidence="3 7" id="KW-0812">Transmembrane</keyword>
<feature type="transmembrane region" description="Helical" evidence="7">
    <location>
        <begin position="271"/>
        <end position="291"/>
    </location>
</feature>
<evidence type="ECO:0000313" key="11">
    <source>
        <dbReference type="Proteomes" id="UP000030748"/>
    </source>
</evidence>
<dbReference type="STRING" id="4155.A0A022RFV4"/>
<evidence type="ECO:0000313" key="10">
    <source>
        <dbReference type="EMBL" id="EYU38889.1"/>
    </source>
</evidence>
<evidence type="ECO:0000256" key="2">
    <source>
        <dbReference type="ARBA" id="ARBA00022448"/>
    </source>
</evidence>
<dbReference type="Pfam" id="PF03188">
    <property type="entry name" value="Cytochrom_B561"/>
    <property type="match status" value="1"/>
</dbReference>
<evidence type="ECO:0000256" key="5">
    <source>
        <dbReference type="ARBA" id="ARBA00022989"/>
    </source>
</evidence>
<evidence type="ECO:0000256" key="3">
    <source>
        <dbReference type="ARBA" id="ARBA00022692"/>
    </source>
</evidence>
<comment type="subcellular location">
    <subcellularLocation>
        <location evidence="1">Membrane</location>
    </subcellularLocation>
</comment>
<organism evidence="10 11">
    <name type="scientific">Erythranthe guttata</name>
    <name type="common">Yellow monkey flower</name>
    <name type="synonym">Mimulus guttatus</name>
    <dbReference type="NCBI Taxonomy" id="4155"/>
    <lineage>
        <taxon>Eukaryota</taxon>
        <taxon>Viridiplantae</taxon>
        <taxon>Streptophyta</taxon>
        <taxon>Embryophyta</taxon>
        <taxon>Tracheophyta</taxon>
        <taxon>Spermatophyta</taxon>
        <taxon>Magnoliopsida</taxon>
        <taxon>eudicotyledons</taxon>
        <taxon>Gunneridae</taxon>
        <taxon>Pentapetalae</taxon>
        <taxon>asterids</taxon>
        <taxon>lamiids</taxon>
        <taxon>Lamiales</taxon>
        <taxon>Phrymaceae</taxon>
        <taxon>Erythranthe</taxon>
    </lineage>
</organism>
<dbReference type="EMBL" id="KI630473">
    <property type="protein sequence ID" value="EYU38889.1"/>
    <property type="molecule type" value="Genomic_DNA"/>
</dbReference>
<keyword evidence="5 7" id="KW-1133">Transmembrane helix</keyword>
<name>A0A022RFV4_ERYGU</name>
<sequence>MEECPKFLLSKSSFLLFSVLVTFINSALVAQGADIENPLCNTDLTSFLPFPYGTLPNMICKPLWNSYLLRGFTPSEIKPDQGELPLTNSPPFVALNGATIYLAFQLQFNKTLKNQPILLAFSTKTPHHHRLTVHDDKTTLNFDFSSGKTDHSRTDFSASIFKDRRTHGTLALLGWGLFLPIGAILARYLKHKDSLWYYLHVAFQFIGFLLGIGAVVVGISLNNKMHASIPAHKGIGIFVLVITVLQVLAFITRPSKDSKYRRYWNWYHNWVGRICLFFGAVNIVMGIQIAGEGQSWKIGYGFLVGSILVIVIVLETLLRIRKVEEREKLAAFSIQQEISL</sequence>
<accession>A0A022RFV4</accession>
<gene>
    <name evidence="10" type="ORF">MIMGU_mgv1a009495mg</name>
</gene>
<proteinExistence type="predicted"/>
<keyword evidence="11" id="KW-1185">Reference proteome</keyword>
<feature type="chain" id="PRO_5001507620" description="Cytochrome b561 domain-containing protein" evidence="8">
    <location>
        <begin position="33"/>
        <end position="340"/>
    </location>
</feature>
<evidence type="ECO:0000256" key="4">
    <source>
        <dbReference type="ARBA" id="ARBA00022982"/>
    </source>
</evidence>
<keyword evidence="8" id="KW-0732">Signal</keyword>
<feature type="domain" description="Cytochrome b561" evidence="9">
    <location>
        <begin position="125"/>
        <end position="323"/>
    </location>
</feature>
<dbReference type="InterPro" id="IPR006593">
    <property type="entry name" value="Cyt_b561/ferric_Rdtase_TM"/>
</dbReference>
<reference evidence="10 11" key="1">
    <citation type="journal article" date="2013" name="Proc. Natl. Acad. Sci. U.S.A.">
        <title>Fine-scale variation in meiotic recombination in Mimulus inferred from population shotgun sequencing.</title>
        <authorList>
            <person name="Hellsten U."/>
            <person name="Wright K.M."/>
            <person name="Jenkins J."/>
            <person name="Shu S."/>
            <person name="Yuan Y."/>
            <person name="Wessler S.R."/>
            <person name="Schmutz J."/>
            <person name="Willis J.H."/>
            <person name="Rokhsar D.S."/>
        </authorList>
    </citation>
    <scope>NUCLEOTIDE SEQUENCE [LARGE SCALE GENOMIC DNA]</scope>
    <source>
        <strain evidence="11">cv. DUN x IM62</strain>
    </source>
</reference>
<dbReference type="CDD" id="cd08760">
    <property type="entry name" value="Cyt_b561_FRRS1_like"/>
    <property type="match status" value="1"/>
</dbReference>
<dbReference type="AlphaFoldDB" id="A0A022RFV4"/>
<evidence type="ECO:0000256" key="6">
    <source>
        <dbReference type="ARBA" id="ARBA00023136"/>
    </source>
</evidence>
<feature type="signal peptide" evidence="8">
    <location>
        <begin position="1"/>
        <end position="32"/>
    </location>
</feature>
<dbReference type="PROSITE" id="PS50939">
    <property type="entry name" value="CYTOCHROME_B561"/>
    <property type="match status" value="1"/>
</dbReference>
<feature type="transmembrane region" description="Helical" evidence="7">
    <location>
        <begin position="231"/>
        <end position="251"/>
    </location>
</feature>
<dbReference type="PANTHER" id="PTHR23130:SF115">
    <property type="entry name" value="OS01G0680900 PROTEIN"/>
    <property type="match status" value="1"/>
</dbReference>
<feature type="transmembrane region" description="Helical" evidence="7">
    <location>
        <begin position="170"/>
        <end position="189"/>
    </location>
</feature>
<dbReference type="Proteomes" id="UP000030748">
    <property type="component" value="Unassembled WGS sequence"/>
</dbReference>
<dbReference type="GO" id="GO:0016020">
    <property type="term" value="C:membrane"/>
    <property type="evidence" value="ECO:0007669"/>
    <property type="project" value="UniProtKB-SubCell"/>
</dbReference>
<feature type="transmembrane region" description="Helical" evidence="7">
    <location>
        <begin position="196"/>
        <end position="219"/>
    </location>
</feature>
<dbReference type="PANTHER" id="PTHR23130">
    <property type="entry name" value="CYTOCHROME B561 AND DOMON DOMAIN-CONTAINING PROTEIN"/>
    <property type="match status" value="1"/>
</dbReference>
<dbReference type="Gene3D" id="1.20.120.1770">
    <property type="match status" value="1"/>
</dbReference>
<evidence type="ECO:0000256" key="7">
    <source>
        <dbReference type="SAM" id="Phobius"/>
    </source>
</evidence>
<evidence type="ECO:0000256" key="1">
    <source>
        <dbReference type="ARBA" id="ARBA00004370"/>
    </source>
</evidence>
<keyword evidence="2" id="KW-0813">Transport</keyword>
<protein>
    <recommendedName>
        <fullName evidence="9">Cytochrome b561 domain-containing protein</fullName>
    </recommendedName>
</protein>
<feature type="transmembrane region" description="Helical" evidence="7">
    <location>
        <begin position="297"/>
        <end position="318"/>
    </location>
</feature>
<evidence type="ECO:0000256" key="8">
    <source>
        <dbReference type="SAM" id="SignalP"/>
    </source>
</evidence>
<keyword evidence="4" id="KW-0249">Electron transport</keyword>
<evidence type="ECO:0000259" key="9">
    <source>
        <dbReference type="PROSITE" id="PS50939"/>
    </source>
</evidence>
<keyword evidence="6 7" id="KW-0472">Membrane</keyword>
<dbReference type="SMART" id="SM00665">
    <property type="entry name" value="B561"/>
    <property type="match status" value="1"/>
</dbReference>